<proteinExistence type="predicted"/>
<gene>
    <name evidence="1" type="ORF">EKD16_18000</name>
</gene>
<keyword evidence="2" id="KW-1185">Reference proteome</keyword>
<dbReference type="AlphaFoldDB" id="A0A4P6Q8F6"/>
<dbReference type="KEGG" id="strr:EKD16_18000"/>
<accession>A0A4P6Q8F6</accession>
<evidence type="ECO:0000313" key="1">
    <source>
        <dbReference type="EMBL" id="QBI55364.1"/>
    </source>
</evidence>
<dbReference type="Proteomes" id="UP000292235">
    <property type="component" value="Chromosome"/>
</dbReference>
<protein>
    <submittedName>
        <fullName evidence="1">Uncharacterized protein</fullName>
    </submittedName>
</protein>
<organism evidence="1 2">
    <name type="scientific">Streptomonospora litoralis</name>
    <dbReference type="NCBI Taxonomy" id="2498135"/>
    <lineage>
        <taxon>Bacteria</taxon>
        <taxon>Bacillati</taxon>
        <taxon>Actinomycetota</taxon>
        <taxon>Actinomycetes</taxon>
        <taxon>Streptosporangiales</taxon>
        <taxon>Nocardiopsidaceae</taxon>
        <taxon>Streptomonospora</taxon>
    </lineage>
</organism>
<evidence type="ECO:0000313" key="2">
    <source>
        <dbReference type="Proteomes" id="UP000292235"/>
    </source>
</evidence>
<reference evidence="1 2" key="1">
    <citation type="submission" date="2019-02" db="EMBL/GenBank/DDBJ databases">
        <authorList>
            <person name="Khodamoradi S."/>
            <person name="Hahnke R.L."/>
            <person name="Kaempfer P."/>
            <person name="Schumann P."/>
            <person name="Rohde M."/>
            <person name="Steinert M."/>
            <person name="Luzhetskyy A."/>
            <person name="Wink J."/>
            <person name="Ruckert C."/>
        </authorList>
    </citation>
    <scope>NUCLEOTIDE SEQUENCE [LARGE SCALE GENOMIC DNA]</scope>
    <source>
        <strain evidence="1 2">M2</strain>
    </source>
</reference>
<sequence>MSKLTESKAGPLSKDIKAMVMANVIALASLALFAAMGLGIASVATGESLFQAL</sequence>
<dbReference type="EMBL" id="CP036455">
    <property type="protein sequence ID" value="QBI55364.1"/>
    <property type="molecule type" value="Genomic_DNA"/>
</dbReference>
<dbReference type="RefSeq" id="WP_165498596.1">
    <property type="nucleotide sequence ID" value="NZ_CP036455.1"/>
</dbReference>
<name>A0A4P6Q8F6_9ACTN</name>